<evidence type="ECO:0000313" key="8">
    <source>
        <dbReference type="Proteomes" id="UP001610411"/>
    </source>
</evidence>
<dbReference type="InterPro" id="IPR043504">
    <property type="entry name" value="Peptidase_S1_PA_chymotrypsin"/>
</dbReference>
<dbReference type="Pfam" id="PF00089">
    <property type="entry name" value="Trypsin"/>
    <property type="match status" value="1"/>
</dbReference>
<feature type="chain" id="PRO_5044802735" evidence="5">
    <location>
        <begin position="18"/>
        <end position="241"/>
    </location>
</feature>
<dbReference type="FunFam" id="2.40.10.10:FF:000005">
    <property type="entry name" value="Serine protease 37"/>
    <property type="match status" value="1"/>
</dbReference>
<dbReference type="Gene3D" id="2.40.10.10">
    <property type="entry name" value="Trypsin-like serine proteases"/>
    <property type="match status" value="2"/>
</dbReference>
<dbReference type="GO" id="GO:0006508">
    <property type="term" value="P:proteolysis"/>
    <property type="evidence" value="ECO:0007669"/>
    <property type="project" value="UniProtKB-KW"/>
</dbReference>
<dbReference type="PRINTS" id="PR00722">
    <property type="entry name" value="CHYMOTRYPSIN"/>
</dbReference>
<dbReference type="PROSITE" id="PS50240">
    <property type="entry name" value="TRYPSIN_DOM"/>
    <property type="match status" value="1"/>
</dbReference>
<evidence type="ECO:0000256" key="5">
    <source>
        <dbReference type="SAM" id="SignalP"/>
    </source>
</evidence>
<keyword evidence="3 5" id="KW-0732">Signal</keyword>
<feature type="signal peptide" evidence="5">
    <location>
        <begin position="1"/>
        <end position="17"/>
    </location>
</feature>
<proteinExistence type="predicted"/>
<comment type="subcellular location">
    <subcellularLocation>
        <location evidence="1">Secreted</location>
    </subcellularLocation>
</comment>
<gene>
    <name evidence="7" type="ORF">WCI35_015932</name>
</gene>
<evidence type="ECO:0000313" key="7">
    <source>
        <dbReference type="EMBL" id="KAL2777780.1"/>
    </source>
</evidence>
<dbReference type="EMBL" id="JBFSEQ010000005">
    <property type="protein sequence ID" value="KAL2777780.1"/>
    <property type="molecule type" value="Genomic_DNA"/>
</dbReference>
<dbReference type="InterPro" id="IPR009003">
    <property type="entry name" value="Peptidase_S1_PA"/>
</dbReference>
<dbReference type="AlphaFoldDB" id="A0ABD2EFQ6"/>
<dbReference type="PROSITE" id="PS00134">
    <property type="entry name" value="TRYPSIN_HIS"/>
    <property type="match status" value="1"/>
</dbReference>
<dbReference type="InterPro" id="IPR018114">
    <property type="entry name" value="TRYPSIN_HIS"/>
</dbReference>
<dbReference type="InterPro" id="IPR001314">
    <property type="entry name" value="Peptidase_S1A"/>
</dbReference>
<keyword evidence="2" id="KW-0964">Secreted</keyword>
<evidence type="ECO:0000256" key="3">
    <source>
        <dbReference type="ARBA" id="ARBA00022729"/>
    </source>
</evidence>
<feature type="domain" description="Peptidase S1" evidence="6">
    <location>
        <begin position="14"/>
        <end position="239"/>
    </location>
</feature>
<dbReference type="GO" id="GO:0030141">
    <property type="term" value="C:secretory granule"/>
    <property type="evidence" value="ECO:0007669"/>
    <property type="project" value="UniProtKB-ARBA"/>
</dbReference>
<dbReference type="SUPFAM" id="SSF50494">
    <property type="entry name" value="Trypsin-like serine proteases"/>
    <property type="match status" value="1"/>
</dbReference>
<dbReference type="PANTHER" id="PTHR24271">
    <property type="entry name" value="KALLIKREIN-RELATED"/>
    <property type="match status" value="1"/>
</dbReference>
<keyword evidence="8" id="KW-1185">Reference proteome</keyword>
<comment type="caution">
    <text evidence="7">The sequence shown here is derived from an EMBL/GenBank/DDBJ whole genome shotgun (WGS) entry which is preliminary data.</text>
</comment>
<dbReference type="GO" id="GO:0005576">
    <property type="term" value="C:extracellular region"/>
    <property type="evidence" value="ECO:0007669"/>
    <property type="project" value="UniProtKB-SubCell"/>
</dbReference>
<keyword evidence="4" id="KW-1015">Disulfide bond</keyword>
<keyword evidence="7" id="KW-0645">Protease</keyword>
<dbReference type="Proteomes" id="UP001610411">
    <property type="component" value="Unassembled WGS sequence"/>
</dbReference>
<sequence>MKFIPLWALLNLPVVLAFNPDYAVSTTPPYLVYLKSDYLPCAGALIHPLWVITAAHCNLPKLRVVLGITIPADLTESHVQVIDYEKLIYHPQFSVTSIEYDIMLIKLQREVELNDYVKPVNLPYQPVPVNSMCNVSTWSYNICDMYKEPDLLQSVDISVISQAECRNAYKTYHIRDNMLCVGIVPGRRQPCREVSAALAICNGTLQGILSFADGCVLRADVGIYAKIFNYITWIENVIQNN</sequence>
<name>A0ABD2EFQ6_DAUMA</name>
<evidence type="ECO:0000256" key="1">
    <source>
        <dbReference type="ARBA" id="ARBA00004613"/>
    </source>
</evidence>
<evidence type="ECO:0000256" key="4">
    <source>
        <dbReference type="ARBA" id="ARBA00023157"/>
    </source>
</evidence>
<organism evidence="7 8">
    <name type="scientific">Daubentonia madagascariensis</name>
    <name type="common">Aye-aye</name>
    <name type="synonym">Sciurus madagascariensis</name>
    <dbReference type="NCBI Taxonomy" id="31869"/>
    <lineage>
        <taxon>Eukaryota</taxon>
        <taxon>Metazoa</taxon>
        <taxon>Chordata</taxon>
        <taxon>Craniata</taxon>
        <taxon>Vertebrata</taxon>
        <taxon>Euteleostomi</taxon>
        <taxon>Mammalia</taxon>
        <taxon>Eutheria</taxon>
        <taxon>Euarchontoglires</taxon>
        <taxon>Primates</taxon>
        <taxon>Strepsirrhini</taxon>
        <taxon>Chiromyiformes</taxon>
        <taxon>Daubentoniidae</taxon>
        <taxon>Daubentonia</taxon>
    </lineage>
</organism>
<dbReference type="SMART" id="SM00020">
    <property type="entry name" value="Tryp_SPc"/>
    <property type="match status" value="1"/>
</dbReference>
<reference evidence="7 8" key="1">
    <citation type="journal article" date="2024" name="G3 (Bethesda)">
        <title>A hybrid genome assembly of the endangered aye-aye (Daubentonia madagascariensis).</title>
        <authorList>
            <person name="Versoza C.J."/>
            <person name="Pfeifer S.P."/>
        </authorList>
    </citation>
    <scope>NUCLEOTIDE SEQUENCE [LARGE SCALE GENOMIC DNA]</scope>
    <source>
        <strain evidence="7">6821</strain>
    </source>
</reference>
<evidence type="ECO:0000256" key="2">
    <source>
        <dbReference type="ARBA" id="ARBA00022525"/>
    </source>
</evidence>
<accession>A0ABD2EFQ6</accession>
<dbReference type="PANTHER" id="PTHR24271:SF56">
    <property type="entry name" value="SERINE PROTEASE 58"/>
    <property type="match status" value="1"/>
</dbReference>
<protein>
    <submittedName>
        <fullName evidence="7">Serine protease 58</fullName>
    </submittedName>
</protein>
<keyword evidence="7" id="KW-0378">Hydrolase</keyword>
<dbReference type="GO" id="GO:2000243">
    <property type="term" value="P:positive regulation of reproductive process"/>
    <property type="evidence" value="ECO:0007669"/>
    <property type="project" value="UniProtKB-ARBA"/>
</dbReference>
<dbReference type="InterPro" id="IPR001254">
    <property type="entry name" value="Trypsin_dom"/>
</dbReference>
<evidence type="ECO:0000259" key="6">
    <source>
        <dbReference type="PROSITE" id="PS50240"/>
    </source>
</evidence>
<dbReference type="CDD" id="cd00190">
    <property type="entry name" value="Tryp_SPc"/>
    <property type="match status" value="1"/>
</dbReference>
<dbReference type="GO" id="GO:0008233">
    <property type="term" value="F:peptidase activity"/>
    <property type="evidence" value="ECO:0007669"/>
    <property type="project" value="UniProtKB-KW"/>
</dbReference>
<dbReference type="FunFam" id="2.40.10.10:FF:000049">
    <property type="entry name" value="probable inactive serine protease 37"/>
    <property type="match status" value="1"/>
</dbReference>